<organism evidence="1 2">
    <name type="scientific">Methanoculleus chikugoensis</name>
    <dbReference type="NCBI Taxonomy" id="118126"/>
    <lineage>
        <taxon>Archaea</taxon>
        <taxon>Methanobacteriati</taxon>
        <taxon>Methanobacteriota</taxon>
        <taxon>Stenosarchaea group</taxon>
        <taxon>Methanomicrobia</taxon>
        <taxon>Methanomicrobiales</taxon>
        <taxon>Methanomicrobiaceae</taxon>
        <taxon>Methanoculleus</taxon>
    </lineage>
</organism>
<accession>A0ABM7H6E5</accession>
<evidence type="ECO:0000313" key="1">
    <source>
        <dbReference type="EMBL" id="BBL68201.1"/>
    </source>
</evidence>
<proteinExistence type="predicted"/>
<sequence length="112" mass="11109">MVVVFAAAVVVVATVVAFAAAVVAVAAGVSVPVGVVTVAVTDGVPVPVGGAVGAVTFPPGMVHPAARTPALTMRSATRRITLGLMGETISYVLFINSPGMLTRAGGRAGRRR</sequence>
<dbReference type="Proteomes" id="UP000824969">
    <property type="component" value="Chromosome"/>
</dbReference>
<evidence type="ECO:0000313" key="2">
    <source>
        <dbReference type="Proteomes" id="UP000824969"/>
    </source>
</evidence>
<keyword evidence="2" id="KW-1185">Reference proteome</keyword>
<reference evidence="1 2" key="1">
    <citation type="submission" date="2019-06" db="EMBL/GenBank/DDBJ databases">
        <title>Complete genome sequence of Methanoculleus chikugoensis strain MG62.</title>
        <authorList>
            <person name="Asakawa S."/>
            <person name="Dianou D."/>
        </authorList>
    </citation>
    <scope>NUCLEOTIDE SEQUENCE [LARGE SCALE GENOMIC DNA]</scope>
    <source>
        <strain evidence="1 2">MG62</strain>
    </source>
</reference>
<name>A0ABM7H6E5_9EURY</name>
<protein>
    <submittedName>
        <fullName evidence="1">Uncharacterized protein</fullName>
    </submittedName>
</protein>
<dbReference type="EMBL" id="AP019781">
    <property type="protein sequence ID" value="BBL68201.1"/>
    <property type="molecule type" value="Genomic_DNA"/>
</dbReference>
<gene>
    <name evidence="1" type="ORF">MchiMG62_13820</name>
</gene>